<dbReference type="AlphaFoldDB" id="A0A1E8BL46"/>
<dbReference type="RefSeq" id="WP_070147118.1">
    <property type="nucleotide sequence ID" value="NZ_LXLX01000042.1"/>
</dbReference>
<gene>
    <name evidence="2" type="ORF">BWGOE11_34290</name>
</gene>
<name>A0A1E8BL46_BACMY</name>
<evidence type="ECO:0000256" key="1">
    <source>
        <dbReference type="SAM" id="MobiDB-lite"/>
    </source>
</evidence>
<comment type="caution">
    <text evidence="2">The sequence shown here is derived from an EMBL/GenBank/DDBJ whole genome shotgun (WGS) entry which is preliminary data.</text>
</comment>
<evidence type="ECO:0000313" key="2">
    <source>
        <dbReference type="EMBL" id="OFD90565.1"/>
    </source>
</evidence>
<feature type="region of interest" description="Disordered" evidence="1">
    <location>
        <begin position="77"/>
        <end position="116"/>
    </location>
</feature>
<accession>A0A1E8BL46</accession>
<protein>
    <submittedName>
        <fullName evidence="2">Uncharacterized protein</fullName>
    </submittedName>
</protein>
<sequence length="116" mass="12672">MGGTPAEKISVFVNVSTFLKIDSKLIDEIIVESSGRSVVSKGSTPVFLVNITENLQDLINEMLANPEANFQYQVEQEGVGDDVTVDDQPKDVPPKTTVGGRSSYKRDPKTSKKPLF</sequence>
<dbReference type="EMBL" id="LXLX01000042">
    <property type="protein sequence ID" value="OFD90565.1"/>
    <property type="molecule type" value="Genomic_DNA"/>
</dbReference>
<proteinExistence type="predicted"/>
<dbReference type="Proteomes" id="UP000175835">
    <property type="component" value="Unassembled WGS sequence"/>
</dbReference>
<evidence type="ECO:0000313" key="3">
    <source>
        <dbReference type="Proteomes" id="UP000175835"/>
    </source>
</evidence>
<reference evidence="2 3" key="1">
    <citation type="submission" date="2016-05" db="EMBL/GenBank/DDBJ databases">
        <title>Bacillus thuringiensis and Bacillus weihenstephanensis as novel biocontrol agents of wilt causing Verticillium species.</title>
        <authorList>
            <person name="Hollensteiner J."/>
            <person name="Wemheuer F."/>
            <person name="Harting R."/>
            <person name="Kolarzyk A."/>
            <person name="Diaz-Valerio S."/>
            <person name="Poehlein A."/>
            <person name="Brzuszkiewicz E."/>
            <person name="Nesemann K."/>
            <person name="Braus-Stromeyer S."/>
            <person name="Braus G."/>
            <person name="Daniel R."/>
            <person name="Liesegang H."/>
        </authorList>
    </citation>
    <scope>NUCLEOTIDE SEQUENCE [LARGE SCALE GENOMIC DNA]</scope>
    <source>
        <strain evidence="2 3">GOE11</strain>
    </source>
</reference>
<organism evidence="2 3">
    <name type="scientific">Bacillus mycoides</name>
    <dbReference type="NCBI Taxonomy" id="1405"/>
    <lineage>
        <taxon>Bacteria</taxon>
        <taxon>Bacillati</taxon>
        <taxon>Bacillota</taxon>
        <taxon>Bacilli</taxon>
        <taxon>Bacillales</taxon>
        <taxon>Bacillaceae</taxon>
        <taxon>Bacillus</taxon>
        <taxon>Bacillus cereus group</taxon>
    </lineage>
</organism>